<keyword evidence="4 8" id="KW-1133">Transmembrane helix</keyword>
<accession>M1PAZ2</accession>
<comment type="subcellular location">
    <subcellularLocation>
        <location evidence="8">Cell inner membrane</location>
        <topology evidence="8">Multi-pass membrane protein</topology>
    </subcellularLocation>
</comment>
<evidence type="ECO:0000256" key="7">
    <source>
        <dbReference type="ARBA" id="ARBA00023211"/>
    </source>
</evidence>
<dbReference type="EMBL" id="CP003985">
    <property type="protein sequence ID" value="AGF76935.1"/>
    <property type="molecule type" value="Genomic_DNA"/>
</dbReference>
<feature type="transmembrane region" description="Helical" evidence="8">
    <location>
        <begin position="6"/>
        <end position="27"/>
    </location>
</feature>
<dbReference type="PATRIC" id="fig|1167006.5.peg.395"/>
<gene>
    <name evidence="8" type="primary">mntP</name>
    <name evidence="9" type="ordered locus">UWK_00350</name>
</gene>
<dbReference type="GO" id="GO:0005384">
    <property type="term" value="F:manganese ion transmembrane transporter activity"/>
    <property type="evidence" value="ECO:0007669"/>
    <property type="project" value="UniProtKB-UniRule"/>
</dbReference>
<dbReference type="PANTHER" id="PTHR35529:SF1">
    <property type="entry name" value="MANGANESE EFFLUX PUMP MNTP-RELATED"/>
    <property type="match status" value="1"/>
</dbReference>
<keyword evidence="6 8" id="KW-0472">Membrane</keyword>
<dbReference type="InterPro" id="IPR022929">
    <property type="entry name" value="Put_MntP"/>
</dbReference>
<keyword evidence="5 8" id="KW-0406">Ion transport</keyword>
<keyword evidence="7 8" id="KW-0464">Manganese</keyword>
<name>M1PAZ2_DESSD</name>
<evidence type="ECO:0000256" key="4">
    <source>
        <dbReference type="ARBA" id="ARBA00022989"/>
    </source>
</evidence>
<dbReference type="eggNOG" id="COG1971">
    <property type="taxonomic scope" value="Bacteria"/>
</dbReference>
<dbReference type="OrthoDB" id="9811590at2"/>
<keyword evidence="10" id="KW-1185">Reference proteome</keyword>
<organism evidence="9 10">
    <name type="scientific">Desulfocapsa sulfexigens (strain DSM 10523 / SB164P1)</name>
    <dbReference type="NCBI Taxonomy" id="1167006"/>
    <lineage>
        <taxon>Bacteria</taxon>
        <taxon>Pseudomonadati</taxon>
        <taxon>Thermodesulfobacteriota</taxon>
        <taxon>Desulfobulbia</taxon>
        <taxon>Desulfobulbales</taxon>
        <taxon>Desulfocapsaceae</taxon>
        <taxon>Desulfocapsa</taxon>
    </lineage>
</organism>
<dbReference type="RefSeq" id="WP_015402633.1">
    <property type="nucleotide sequence ID" value="NC_020304.1"/>
</dbReference>
<feature type="transmembrane region" description="Helical" evidence="8">
    <location>
        <begin position="164"/>
        <end position="181"/>
    </location>
</feature>
<dbReference type="AlphaFoldDB" id="M1PAZ2"/>
<feature type="transmembrane region" description="Helical" evidence="8">
    <location>
        <begin position="130"/>
        <end position="152"/>
    </location>
</feature>
<sequence>MNLAEIVFIAAGLAADSFAVSVSSGAIIDKMRFHHAMRIALFFSFFQALMPLVGWSIGSIANDSFRALDHWIAFVLLCLIGGKMIYESRILKEGENTANPLKLYILVSLSIATSIDALVVGFTFSFLDIAIVEPILIIGCVTFLFSLAGAHIGASLGHIFEEKVELAGGLVLITIGCKILLEHTLLA</sequence>
<protein>
    <recommendedName>
        <fullName evidence="8">Putative manganese efflux pump MntP</fullName>
    </recommendedName>
</protein>
<feature type="transmembrane region" description="Helical" evidence="8">
    <location>
        <begin position="39"/>
        <end position="58"/>
    </location>
</feature>
<reference evidence="10" key="1">
    <citation type="journal article" date="2013" name="Stand. Genomic Sci.">
        <title>Complete genome sequence of Desulfocapsa sulfexigens, a marine deltaproteobacterium specialized in disproportionating inorganic sulfur compounds.</title>
        <authorList>
            <person name="Finster K.W."/>
            <person name="Kjeldsen K.U."/>
            <person name="Kube M."/>
            <person name="Reinhardt R."/>
            <person name="Mussmann M."/>
            <person name="Amann R."/>
            <person name="Schreiber L."/>
        </authorList>
    </citation>
    <scope>NUCLEOTIDE SEQUENCE [LARGE SCALE GENOMIC DNA]</scope>
    <source>
        <strain evidence="10">DSM 10523 / SB164P1</strain>
    </source>
</reference>
<keyword evidence="3 8" id="KW-0812">Transmembrane</keyword>
<feature type="transmembrane region" description="Helical" evidence="8">
    <location>
        <begin position="103"/>
        <end position="124"/>
    </location>
</feature>
<evidence type="ECO:0000313" key="10">
    <source>
        <dbReference type="Proteomes" id="UP000011721"/>
    </source>
</evidence>
<evidence type="ECO:0000256" key="3">
    <source>
        <dbReference type="ARBA" id="ARBA00022692"/>
    </source>
</evidence>
<dbReference type="PANTHER" id="PTHR35529">
    <property type="entry name" value="MANGANESE EFFLUX PUMP MNTP-RELATED"/>
    <property type="match status" value="1"/>
</dbReference>
<proteinExistence type="inferred from homology"/>
<evidence type="ECO:0000256" key="6">
    <source>
        <dbReference type="ARBA" id="ARBA00023136"/>
    </source>
</evidence>
<dbReference type="STRING" id="1167006.UWK_00350"/>
<dbReference type="HAMAP" id="MF_01521">
    <property type="entry name" value="MntP_pump"/>
    <property type="match status" value="1"/>
</dbReference>
<keyword evidence="8" id="KW-0997">Cell inner membrane</keyword>
<keyword evidence="2 8" id="KW-1003">Cell membrane</keyword>
<evidence type="ECO:0000256" key="1">
    <source>
        <dbReference type="ARBA" id="ARBA00022448"/>
    </source>
</evidence>
<comment type="similarity">
    <text evidence="8">Belongs to the MntP (TC 9.B.29) family.</text>
</comment>
<feature type="transmembrane region" description="Helical" evidence="8">
    <location>
        <begin position="70"/>
        <end position="91"/>
    </location>
</feature>
<comment type="function">
    <text evidence="8">Probably functions as a manganese efflux pump.</text>
</comment>
<keyword evidence="1 8" id="KW-0813">Transport</keyword>
<dbReference type="Proteomes" id="UP000011721">
    <property type="component" value="Chromosome"/>
</dbReference>
<dbReference type="KEGG" id="dsf:UWK_00350"/>
<dbReference type="HOGENOM" id="CLU_096410_3_0_7"/>
<evidence type="ECO:0000313" key="9">
    <source>
        <dbReference type="EMBL" id="AGF76935.1"/>
    </source>
</evidence>
<evidence type="ECO:0000256" key="8">
    <source>
        <dbReference type="HAMAP-Rule" id="MF_01521"/>
    </source>
</evidence>
<dbReference type="Pfam" id="PF02659">
    <property type="entry name" value="Mntp"/>
    <property type="match status" value="1"/>
</dbReference>
<evidence type="ECO:0000256" key="5">
    <source>
        <dbReference type="ARBA" id="ARBA00023065"/>
    </source>
</evidence>
<dbReference type="GO" id="GO:0005886">
    <property type="term" value="C:plasma membrane"/>
    <property type="evidence" value="ECO:0007669"/>
    <property type="project" value="UniProtKB-SubCell"/>
</dbReference>
<evidence type="ECO:0000256" key="2">
    <source>
        <dbReference type="ARBA" id="ARBA00022475"/>
    </source>
</evidence>
<dbReference type="InterPro" id="IPR003810">
    <property type="entry name" value="Mntp/YtaF"/>
</dbReference>